<dbReference type="Pfam" id="PF01694">
    <property type="entry name" value="Rhomboid"/>
    <property type="match status" value="1"/>
</dbReference>
<dbReference type="InterPro" id="IPR011012">
    <property type="entry name" value="Longin-like_dom_sf"/>
</dbReference>
<feature type="transmembrane region" description="Helical" evidence="14">
    <location>
        <begin position="391"/>
        <end position="411"/>
    </location>
</feature>
<feature type="transmembrane region" description="Helical" evidence="14">
    <location>
        <begin position="560"/>
        <end position="579"/>
    </location>
</feature>
<dbReference type="Proteomes" id="UP000663841">
    <property type="component" value="Unassembled WGS sequence"/>
</dbReference>
<evidence type="ECO:0000256" key="15">
    <source>
        <dbReference type="SAM" id="MobiDB-lite"/>
    </source>
</evidence>
<evidence type="ECO:0000256" key="5">
    <source>
        <dbReference type="ARBA" id="ARBA00009045"/>
    </source>
</evidence>
<dbReference type="PANTHER" id="PTHR22936:SF69">
    <property type="entry name" value="RHOMBOID-LIKE PROTEIN"/>
    <property type="match status" value="1"/>
</dbReference>
<evidence type="ECO:0000256" key="3">
    <source>
        <dbReference type="ARBA" id="ARBA00004308"/>
    </source>
</evidence>
<feature type="region of interest" description="Disordered" evidence="15">
    <location>
        <begin position="254"/>
        <end position="290"/>
    </location>
</feature>
<reference evidence="18" key="1">
    <citation type="submission" date="2021-01" db="EMBL/GenBank/DDBJ databases">
        <authorList>
            <person name="Kaushik A."/>
        </authorList>
    </citation>
    <scope>NUCLEOTIDE SEQUENCE</scope>
    <source>
        <strain evidence="18">AG3-T5</strain>
    </source>
</reference>
<keyword evidence="13 14" id="KW-0472">Membrane</keyword>
<accession>A0A8H2Y6V9</accession>
<comment type="function">
    <text evidence="14">Serine protease involved in intramembrane proteolysis.</text>
</comment>
<dbReference type="AlphaFoldDB" id="A0A8H2Y6V9"/>
<dbReference type="SUPFAM" id="SSF64356">
    <property type="entry name" value="SNARE-like"/>
    <property type="match status" value="1"/>
</dbReference>
<feature type="transmembrane region" description="Helical" evidence="14">
    <location>
        <begin position="591"/>
        <end position="607"/>
    </location>
</feature>
<dbReference type="InterPro" id="IPR022764">
    <property type="entry name" value="Peptidase_S54_rhomboid_dom"/>
</dbReference>
<feature type="region of interest" description="Disordered" evidence="15">
    <location>
        <begin position="168"/>
        <end position="208"/>
    </location>
</feature>
<dbReference type="EMBL" id="CAJMWW010000092">
    <property type="protein sequence ID" value="CAE6439878.1"/>
    <property type="molecule type" value="Genomic_DNA"/>
</dbReference>
<evidence type="ECO:0000256" key="1">
    <source>
        <dbReference type="ARBA" id="ARBA00000156"/>
    </source>
</evidence>
<dbReference type="Gene3D" id="3.30.450.60">
    <property type="match status" value="1"/>
</dbReference>
<evidence type="ECO:0000259" key="16">
    <source>
        <dbReference type="Pfam" id="PF01217"/>
    </source>
</evidence>
<feature type="transmembrane region" description="Helical" evidence="14">
    <location>
        <begin position="613"/>
        <end position="633"/>
    </location>
</feature>
<dbReference type="InterPro" id="IPR002610">
    <property type="entry name" value="Peptidase_S54_rhomboid-like"/>
</dbReference>
<dbReference type="GO" id="GO:0006886">
    <property type="term" value="P:intracellular protein transport"/>
    <property type="evidence" value="ECO:0007669"/>
    <property type="project" value="InterPro"/>
</dbReference>
<evidence type="ECO:0000256" key="11">
    <source>
        <dbReference type="ARBA" id="ARBA00022927"/>
    </source>
</evidence>
<name>A0A8H2Y6V9_9AGAM</name>
<dbReference type="InterPro" id="IPR000804">
    <property type="entry name" value="Clathrin_sm-chain_CS"/>
</dbReference>
<dbReference type="InterPro" id="IPR035952">
    <property type="entry name" value="Rhomboid-like_sf"/>
</dbReference>
<evidence type="ECO:0000313" key="18">
    <source>
        <dbReference type="EMBL" id="CAE6439878.1"/>
    </source>
</evidence>
<proteinExistence type="inferred from homology"/>
<comment type="similarity">
    <text evidence="5 14">Belongs to the peptidase S54 family.</text>
</comment>
<evidence type="ECO:0000313" key="19">
    <source>
        <dbReference type="Proteomes" id="UP000663841"/>
    </source>
</evidence>
<dbReference type="Pfam" id="PF01217">
    <property type="entry name" value="Clat_adaptor_s"/>
    <property type="match status" value="1"/>
</dbReference>
<dbReference type="InterPro" id="IPR022775">
    <property type="entry name" value="AP_mu_sigma_su"/>
</dbReference>
<keyword evidence="8 14" id="KW-0812">Transmembrane</keyword>
<feature type="transmembrane region" description="Helical" evidence="14">
    <location>
        <begin position="645"/>
        <end position="666"/>
    </location>
</feature>
<feature type="compositionally biased region" description="Low complexity" evidence="15">
    <location>
        <begin position="266"/>
        <end position="277"/>
    </location>
</feature>
<evidence type="ECO:0000256" key="13">
    <source>
        <dbReference type="ARBA" id="ARBA00023136"/>
    </source>
</evidence>
<dbReference type="GO" id="GO:0004252">
    <property type="term" value="F:serine-type endopeptidase activity"/>
    <property type="evidence" value="ECO:0007669"/>
    <property type="project" value="InterPro"/>
</dbReference>
<evidence type="ECO:0000256" key="8">
    <source>
        <dbReference type="ARBA" id="ARBA00022692"/>
    </source>
</evidence>
<protein>
    <recommendedName>
        <fullName evidence="14">Rhomboid-type serine protease</fullName>
        <ecNumber evidence="14">3.4.21.105</ecNumber>
    </recommendedName>
</protein>
<dbReference type="SUPFAM" id="SSF144091">
    <property type="entry name" value="Rhomboid-like"/>
    <property type="match status" value="1"/>
</dbReference>
<dbReference type="GO" id="GO:0030117">
    <property type="term" value="C:membrane coat"/>
    <property type="evidence" value="ECO:0007669"/>
    <property type="project" value="InterPro"/>
</dbReference>
<evidence type="ECO:0000256" key="14">
    <source>
        <dbReference type="RuleBase" id="RU362115"/>
    </source>
</evidence>
<dbReference type="GO" id="GO:0016192">
    <property type="term" value="P:vesicle-mediated transport"/>
    <property type="evidence" value="ECO:0007669"/>
    <property type="project" value="InterPro"/>
</dbReference>
<evidence type="ECO:0000256" key="10">
    <source>
        <dbReference type="ARBA" id="ARBA00022825"/>
    </source>
</evidence>
<feature type="compositionally biased region" description="Polar residues" evidence="15">
    <location>
        <begin position="188"/>
        <end position="208"/>
    </location>
</feature>
<comment type="similarity">
    <text evidence="4">Belongs to the adaptor complexes small subunit family.</text>
</comment>
<evidence type="ECO:0000256" key="9">
    <source>
        <dbReference type="ARBA" id="ARBA00022801"/>
    </source>
</evidence>
<keyword evidence="6" id="KW-0813">Transport</keyword>
<dbReference type="Gene3D" id="1.20.1540.10">
    <property type="entry name" value="Rhomboid-like"/>
    <property type="match status" value="1"/>
</dbReference>
<dbReference type="PANTHER" id="PTHR22936">
    <property type="entry name" value="RHOMBOID-RELATED"/>
    <property type="match status" value="1"/>
</dbReference>
<keyword evidence="9 14" id="KW-0378">Hydrolase</keyword>
<feature type="domain" description="Peptidase S54 rhomboid" evidence="17">
    <location>
        <begin position="493"/>
        <end position="630"/>
    </location>
</feature>
<organism evidence="18 19">
    <name type="scientific">Rhizoctonia solani</name>
    <dbReference type="NCBI Taxonomy" id="456999"/>
    <lineage>
        <taxon>Eukaryota</taxon>
        <taxon>Fungi</taxon>
        <taxon>Dikarya</taxon>
        <taxon>Basidiomycota</taxon>
        <taxon>Agaricomycotina</taxon>
        <taxon>Agaricomycetes</taxon>
        <taxon>Cantharellales</taxon>
        <taxon>Ceratobasidiaceae</taxon>
        <taxon>Rhizoctonia</taxon>
    </lineage>
</organism>
<comment type="caution">
    <text evidence="18">The sequence shown here is derived from an EMBL/GenBank/DDBJ whole genome shotgun (WGS) entry which is preliminary data.</text>
</comment>
<feature type="domain" description="AP complex mu/sigma subunit" evidence="16">
    <location>
        <begin position="695"/>
        <end position="850"/>
    </location>
</feature>
<dbReference type="GO" id="GO:0006508">
    <property type="term" value="P:proteolysis"/>
    <property type="evidence" value="ECO:0007669"/>
    <property type="project" value="UniProtKB-KW"/>
</dbReference>
<gene>
    <name evidence="18" type="ORF">RDB_LOCUS91973</name>
</gene>
<feature type="transmembrane region" description="Helical" evidence="14">
    <location>
        <begin position="533"/>
        <end position="554"/>
    </location>
</feature>
<feature type="transmembrane region" description="Helical" evidence="14">
    <location>
        <begin position="502"/>
        <end position="521"/>
    </location>
</feature>
<dbReference type="EC" id="3.4.21.105" evidence="14"/>
<keyword evidence="11" id="KW-0653">Protein transport</keyword>
<dbReference type="GO" id="GO:0012505">
    <property type="term" value="C:endomembrane system"/>
    <property type="evidence" value="ECO:0007669"/>
    <property type="project" value="UniProtKB-SubCell"/>
</dbReference>
<keyword evidence="12 14" id="KW-1133">Transmembrane helix</keyword>
<evidence type="ECO:0000256" key="6">
    <source>
        <dbReference type="ARBA" id="ARBA00022448"/>
    </source>
</evidence>
<evidence type="ECO:0000259" key="17">
    <source>
        <dbReference type="Pfam" id="PF01694"/>
    </source>
</evidence>
<keyword evidence="10 14" id="KW-0720">Serine protease</keyword>
<evidence type="ECO:0000256" key="2">
    <source>
        <dbReference type="ARBA" id="ARBA00004141"/>
    </source>
</evidence>
<sequence length="887" mass="96851">MLIPFRDTVRLKDLDKWGHGTNKQGPESKGLPSVFVGIEADVGTRSDWHKWWPRPLQVAQWTFAAAPLHPILIHTVRRVHHVTAIIEAKKAENETSNDTNLKEHRVGGELLRNDGYLATKHNITWPALKNLRKPLRIRDAVVLPVTGFSPGVGMFGAGAAMSKPYDPPEYNFGPPSPATQPVNFGDEPSSSNAYHGSKQSLGASTELSYPQSKFNSGISVEDQDPFVIGEGYKGGLNENGQTRAQALASEYRSSPINLSPRDGALSSASSQTFSSSEQSKELLATRKSATSSQLDAMTYVDENYNVYRSPRMKNPDQFNDNASLVEHAATPAGTSHRMADLEYAEPATPSPGHPDNAKKSVMGRFLGNDGARYPLEQRIQAKRAGVGRQRYPFVVWILSLAMLGVMIWELVRNKQEQGSAISLKPYVNPMLGPSSSGLINLGGRFVPCMKLVDEIPPSFNLGCFNNTANPPTELCSIETLCGFGGGFHGGDPNQWFRFITPIFLHAGIIHFALNMFAQLTLSAQVEREMGSGAFLILYASAGIFGNVLGGNFALVGVPSVGASGAIFGTVAVMWVDLLAHWKLEYRPGRKLVMLCIDLIIGVALGFVPGVDNFAHLGGFLMGLLTAIVFYPVISTTKTHKAVMWFCRLAMIPVAVILFVVLIRNFYKSDPYAACQWCRYLSCIPASWNNRCQGKVNTHGTARLTKFYTPTAANTRAALPRRIFELVSSRPAGLCNFLDAPGLLTDTGTNRTGDLHAGGGGWEWEGEERELQRARVVYRLYATLYFVFVVDGAESELGVLDLIQVFVESLDRAFENVCELDLVFHFDEVHHILAELIQGGLVLETNVEEITRAGEWLFASSAISEEVGPTVHAHGSCCASGGLTITAT</sequence>
<comment type="subcellular location">
    <subcellularLocation>
        <location evidence="3">Endomembrane system</location>
    </subcellularLocation>
    <subcellularLocation>
        <location evidence="2 14">Membrane</location>
        <topology evidence="2 14">Multi-pass membrane protein</topology>
    </subcellularLocation>
</comment>
<dbReference type="PROSITE" id="PS00989">
    <property type="entry name" value="CLAT_ADAPTOR_S"/>
    <property type="match status" value="1"/>
</dbReference>
<keyword evidence="7 14" id="KW-0645">Protease</keyword>
<evidence type="ECO:0000256" key="4">
    <source>
        <dbReference type="ARBA" id="ARBA00006972"/>
    </source>
</evidence>
<comment type="catalytic activity">
    <reaction evidence="1 14">
        <text>Cleaves type-1 transmembrane domains using a catalytic dyad composed of serine and histidine that are contributed by different transmembrane domains.</text>
        <dbReference type="EC" id="3.4.21.105"/>
    </reaction>
</comment>
<evidence type="ECO:0000256" key="12">
    <source>
        <dbReference type="ARBA" id="ARBA00022989"/>
    </source>
</evidence>
<evidence type="ECO:0000256" key="7">
    <source>
        <dbReference type="ARBA" id="ARBA00022670"/>
    </source>
</evidence>